<reference evidence="2" key="1">
    <citation type="submission" date="2016-07" db="EMBL/GenBank/DDBJ databases">
        <authorList>
            <person name="Bretaudeau A."/>
        </authorList>
    </citation>
    <scope>NUCLEOTIDE SEQUENCE</scope>
    <source>
        <strain evidence="2">Rice</strain>
        <tissue evidence="2">Whole body</tissue>
    </source>
</reference>
<dbReference type="AlphaFoldDB" id="A0A2H1VY00"/>
<evidence type="ECO:0000256" key="1">
    <source>
        <dbReference type="SAM" id="SignalP"/>
    </source>
</evidence>
<accession>A0A2H1VY00</accession>
<dbReference type="EMBL" id="ODYU01004966">
    <property type="protein sequence ID" value="SOQ45372.1"/>
    <property type="molecule type" value="Genomic_DNA"/>
</dbReference>
<protein>
    <submittedName>
        <fullName evidence="2">SFRICE_006494</fullName>
    </submittedName>
</protein>
<keyword evidence="1" id="KW-0732">Signal</keyword>
<feature type="chain" id="PRO_5013762881" evidence="1">
    <location>
        <begin position="23"/>
        <end position="72"/>
    </location>
</feature>
<evidence type="ECO:0000313" key="2">
    <source>
        <dbReference type="EMBL" id="SOQ45372.1"/>
    </source>
</evidence>
<name>A0A2H1VY00_SPOFR</name>
<feature type="signal peptide" evidence="1">
    <location>
        <begin position="1"/>
        <end position="22"/>
    </location>
</feature>
<gene>
    <name evidence="2" type="ORF">SFRICE_006494</name>
</gene>
<organism evidence="2">
    <name type="scientific">Spodoptera frugiperda</name>
    <name type="common">Fall armyworm</name>
    <dbReference type="NCBI Taxonomy" id="7108"/>
    <lineage>
        <taxon>Eukaryota</taxon>
        <taxon>Metazoa</taxon>
        <taxon>Ecdysozoa</taxon>
        <taxon>Arthropoda</taxon>
        <taxon>Hexapoda</taxon>
        <taxon>Insecta</taxon>
        <taxon>Pterygota</taxon>
        <taxon>Neoptera</taxon>
        <taxon>Endopterygota</taxon>
        <taxon>Lepidoptera</taxon>
        <taxon>Glossata</taxon>
        <taxon>Ditrysia</taxon>
        <taxon>Noctuoidea</taxon>
        <taxon>Noctuidae</taxon>
        <taxon>Amphipyrinae</taxon>
        <taxon>Spodoptera</taxon>
    </lineage>
</organism>
<proteinExistence type="predicted"/>
<sequence length="72" mass="8122">MCVRDVWSALLGLLIVSGTASAESASYCSVNTFNTNSTWMQFTKEPVPTEYGFEDKFKSIHCCVKGYRSIEW</sequence>